<dbReference type="VEuPathDB" id="VectorBase:HLOH_058237"/>
<dbReference type="OrthoDB" id="6492473at2759"/>
<name>A0A9J6G7N1_HAELO</name>
<dbReference type="AlphaFoldDB" id="A0A9J6G7N1"/>
<gene>
    <name evidence="1" type="ORF">HPB48_005633</name>
</gene>
<comment type="caution">
    <text evidence="1">The sequence shown here is derived from an EMBL/GenBank/DDBJ whole genome shotgun (WGS) entry which is preliminary data.</text>
</comment>
<evidence type="ECO:0000313" key="1">
    <source>
        <dbReference type="EMBL" id="KAH9371163.1"/>
    </source>
</evidence>
<dbReference type="Proteomes" id="UP000821853">
    <property type="component" value="Chromosome 3"/>
</dbReference>
<reference evidence="1 2" key="1">
    <citation type="journal article" date="2020" name="Cell">
        <title>Large-Scale Comparative Analyses of Tick Genomes Elucidate Their Genetic Diversity and Vector Capacities.</title>
        <authorList>
            <consortium name="Tick Genome and Microbiome Consortium (TIGMIC)"/>
            <person name="Jia N."/>
            <person name="Wang J."/>
            <person name="Shi W."/>
            <person name="Du L."/>
            <person name="Sun Y."/>
            <person name="Zhan W."/>
            <person name="Jiang J.F."/>
            <person name="Wang Q."/>
            <person name="Zhang B."/>
            <person name="Ji P."/>
            <person name="Bell-Sakyi L."/>
            <person name="Cui X.M."/>
            <person name="Yuan T.T."/>
            <person name="Jiang B.G."/>
            <person name="Yang W.F."/>
            <person name="Lam T.T."/>
            <person name="Chang Q.C."/>
            <person name="Ding S.J."/>
            <person name="Wang X.J."/>
            <person name="Zhu J.G."/>
            <person name="Ruan X.D."/>
            <person name="Zhao L."/>
            <person name="Wei J.T."/>
            <person name="Ye R.Z."/>
            <person name="Que T.C."/>
            <person name="Du C.H."/>
            <person name="Zhou Y.H."/>
            <person name="Cheng J.X."/>
            <person name="Dai P.F."/>
            <person name="Guo W.B."/>
            <person name="Han X.H."/>
            <person name="Huang E.J."/>
            <person name="Li L.F."/>
            <person name="Wei W."/>
            <person name="Gao Y.C."/>
            <person name="Liu J.Z."/>
            <person name="Shao H.Z."/>
            <person name="Wang X."/>
            <person name="Wang C.C."/>
            <person name="Yang T.C."/>
            <person name="Huo Q.B."/>
            <person name="Li W."/>
            <person name="Chen H.Y."/>
            <person name="Chen S.E."/>
            <person name="Zhou L.G."/>
            <person name="Ni X.B."/>
            <person name="Tian J.H."/>
            <person name="Sheng Y."/>
            <person name="Liu T."/>
            <person name="Pan Y.S."/>
            <person name="Xia L.Y."/>
            <person name="Li J."/>
            <person name="Zhao F."/>
            <person name="Cao W.C."/>
        </authorList>
    </citation>
    <scope>NUCLEOTIDE SEQUENCE [LARGE SCALE GENOMIC DNA]</scope>
    <source>
        <strain evidence="1">HaeL-2018</strain>
    </source>
</reference>
<keyword evidence="2" id="KW-1185">Reference proteome</keyword>
<sequence>MAALLAEWVGSHASGSQFVLRVTDDAYVDVPALLARIDTWTGPPSAPYLIGRVVSEGRRRHLEGCAYMAEPQVFQRLQPAFADESLSLDEASLLTGRLATKAGVALLHAEWIGPCHDDGGSAYSAHLAAGNSSLGHVTMRHLSPQMMREIHRSISEK</sequence>
<evidence type="ECO:0000313" key="2">
    <source>
        <dbReference type="Proteomes" id="UP000821853"/>
    </source>
</evidence>
<dbReference type="EMBL" id="JABSTR010000005">
    <property type="protein sequence ID" value="KAH9371163.1"/>
    <property type="molecule type" value="Genomic_DNA"/>
</dbReference>
<accession>A0A9J6G7N1</accession>
<protein>
    <recommendedName>
        <fullName evidence="3">Hexosyltransferase</fullName>
    </recommendedName>
</protein>
<organism evidence="1 2">
    <name type="scientific">Haemaphysalis longicornis</name>
    <name type="common">Bush tick</name>
    <dbReference type="NCBI Taxonomy" id="44386"/>
    <lineage>
        <taxon>Eukaryota</taxon>
        <taxon>Metazoa</taxon>
        <taxon>Ecdysozoa</taxon>
        <taxon>Arthropoda</taxon>
        <taxon>Chelicerata</taxon>
        <taxon>Arachnida</taxon>
        <taxon>Acari</taxon>
        <taxon>Parasitiformes</taxon>
        <taxon>Ixodida</taxon>
        <taxon>Ixodoidea</taxon>
        <taxon>Ixodidae</taxon>
        <taxon>Haemaphysalinae</taxon>
        <taxon>Haemaphysalis</taxon>
    </lineage>
</organism>
<evidence type="ECO:0008006" key="3">
    <source>
        <dbReference type="Google" id="ProtNLM"/>
    </source>
</evidence>
<proteinExistence type="predicted"/>